<dbReference type="InterPro" id="IPR001926">
    <property type="entry name" value="TrpB-like_PALP"/>
</dbReference>
<evidence type="ECO:0000313" key="7">
    <source>
        <dbReference type="Proteomes" id="UP000595349"/>
    </source>
</evidence>
<dbReference type="NCBIfam" id="TIGR02035">
    <property type="entry name" value="D_Ser_am_lyase"/>
    <property type="match status" value="1"/>
</dbReference>
<dbReference type="AlphaFoldDB" id="A0A7T7CHC0"/>
<dbReference type="EC" id="4.3.1.18" evidence="4"/>
<evidence type="ECO:0000259" key="5">
    <source>
        <dbReference type="Pfam" id="PF00291"/>
    </source>
</evidence>
<keyword evidence="2 4" id="KW-0663">Pyridoxal phosphate</keyword>
<dbReference type="GO" id="GO:0016836">
    <property type="term" value="F:hydro-lyase activity"/>
    <property type="evidence" value="ECO:0007669"/>
    <property type="project" value="UniProtKB-UniRule"/>
</dbReference>
<dbReference type="GO" id="GO:0030170">
    <property type="term" value="F:pyridoxal phosphate binding"/>
    <property type="evidence" value="ECO:0007669"/>
    <property type="project" value="InterPro"/>
</dbReference>
<dbReference type="Gene3D" id="3.40.50.1100">
    <property type="match status" value="2"/>
</dbReference>
<dbReference type="GO" id="GO:0009097">
    <property type="term" value="P:isoleucine biosynthetic process"/>
    <property type="evidence" value="ECO:0007669"/>
    <property type="project" value="TreeGrafter"/>
</dbReference>
<gene>
    <name evidence="4" type="primary">dsdA</name>
    <name evidence="6" type="ORF">HUG20_14680</name>
</gene>
<dbReference type="SUPFAM" id="SSF53686">
    <property type="entry name" value="Tryptophan synthase beta subunit-like PLP-dependent enzymes"/>
    <property type="match status" value="1"/>
</dbReference>
<dbReference type="KEGG" id="scib:HUG20_14680"/>
<dbReference type="HAMAP" id="MF_01030">
    <property type="entry name" value="D_Ser_dehydrat"/>
    <property type="match status" value="1"/>
</dbReference>
<evidence type="ECO:0000256" key="1">
    <source>
        <dbReference type="ARBA" id="ARBA00001933"/>
    </source>
</evidence>
<dbReference type="Pfam" id="PF00291">
    <property type="entry name" value="PALP"/>
    <property type="match status" value="1"/>
</dbReference>
<dbReference type="EMBL" id="CP054706">
    <property type="protein sequence ID" value="QQK82009.1"/>
    <property type="molecule type" value="Genomic_DNA"/>
</dbReference>
<dbReference type="Proteomes" id="UP000595349">
    <property type="component" value="Chromosome"/>
</dbReference>
<protein>
    <recommendedName>
        <fullName evidence="4">Probable D-serine dehydratase</fullName>
        <ecNumber evidence="4">4.3.1.18</ecNumber>
    </recommendedName>
    <alternativeName>
        <fullName evidence="4">D-serine deaminase</fullName>
        <shortName evidence="4">DSD</shortName>
    </alternativeName>
</protein>
<keyword evidence="7" id="KW-1185">Reference proteome</keyword>
<comment type="similarity">
    <text evidence="4">Belongs to the serine/threonine dehydratase family. DsdA subfamily.</text>
</comment>
<feature type="domain" description="Tryptophan synthase beta chain-like PALP" evidence="5">
    <location>
        <begin position="76"/>
        <end position="390"/>
    </location>
</feature>
<sequence>MASWTKAFPLLEDITALRPVWWENPFKQKWADASASGFSVSEADMEEAADMWARFRPFIEREFPETKENGGIIESPLRSIPNVKTHLEDHYKGNIEGTLYLKCDNELPIAGSIKARGGIFEVLKYAETLAIDNGLITKQESYEKFASSAFKRFFNQYAIDVGSTGNLGLSIGIVSSVIGFDVSIHMSSDAKQWKKDLLKENGANVYEYSADFSKAINEGRKLSLENPNGYFIDDEHSRDLFLGYSIAAYELKAQLDEQDTRVDSDHPLFLYLPCGVGGSPGGLTFGLKQLFGDNVHCFFVEPTHSPSVLIGLLTEKHEKVSVQDFGIDNVTEADGLAVGRPSSFATAISEKLISGVYTIEDDELFRMLSLLMSSEGVKVEPSAASGLQGPIQLSKHPSYIDNHGLSSKMKEATHVAWATGGSLIPETDWKSLYQKGRVLLGN</sequence>
<evidence type="ECO:0000313" key="6">
    <source>
        <dbReference type="EMBL" id="QQK82009.1"/>
    </source>
</evidence>
<dbReference type="PANTHER" id="PTHR48078">
    <property type="entry name" value="THREONINE DEHYDRATASE, MITOCHONDRIAL-RELATED"/>
    <property type="match status" value="1"/>
</dbReference>
<dbReference type="GO" id="GO:0008721">
    <property type="term" value="F:D-serine ammonia-lyase activity"/>
    <property type="evidence" value="ECO:0007669"/>
    <property type="project" value="UniProtKB-EC"/>
</dbReference>
<dbReference type="InterPro" id="IPR036052">
    <property type="entry name" value="TrpB-like_PALP_sf"/>
</dbReference>
<evidence type="ECO:0000256" key="2">
    <source>
        <dbReference type="ARBA" id="ARBA00022898"/>
    </source>
</evidence>
<keyword evidence="3 4" id="KW-0456">Lyase</keyword>
<accession>A0A7T7CHC0</accession>
<name>A0A7T7CHC0_9BACI</name>
<proteinExistence type="inferred from homology"/>
<feature type="modified residue" description="N6-(pyridoxal phosphate)lysine" evidence="4">
    <location>
        <position position="114"/>
    </location>
</feature>
<dbReference type="InterPro" id="IPR050147">
    <property type="entry name" value="Ser/Thr_Dehydratase"/>
</dbReference>
<organism evidence="6 7">
    <name type="scientific">Salicibibacter cibi</name>
    <dbReference type="NCBI Taxonomy" id="2743001"/>
    <lineage>
        <taxon>Bacteria</taxon>
        <taxon>Bacillati</taxon>
        <taxon>Bacillota</taxon>
        <taxon>Bacilli</taxon>
        <taxon>Bacillales</taxon>
        <taxon>Bacillaceae</taxon>
        <taxon>Salicibibacter</taxon>
    </lineage>
</organism>
<dbReference type="GO" id="GO:0036088">
    <property type="term" value="P:D-serine catabolic process"/>
    <property type="evidence" value="ECO:0007669"/>
    <property type="project" value="TreeGrafter"/>
</dbReference>
<comment type="catalytic activity">
    <reaction evidence="4">
        <text>D-serine = pyruvate + NH4(+)</text>
        <dbReference type="Rhea" id="RHEA:13977"/>
        <dbReference type="ChEBI" id="CHEBI:15361"/>
        <dbReference type="ChEBI" id="CHEBI:28938"/>
        <dbReference type="ChEBI" id="CHEBI:35247"/>
        <dbReference type="EC" id="4.3.1.18"/>
    </reaction>
</comment>
<comment type="cofactor">
    <cofactor evidence="1 4">
        <name>pyridoxal 5'-phosphate</name>
        <dbReference type="ChEBI" id="CHEBI:597326"/>
    </cofactor>
</comment>
<reference evidence="6 7" key="1">
    <citation type="submission" date="2020-06" db="EMBL/GenBank/DDBJ databases">
        <title>Genomic analysis of Salicibibacter sp. NKC21-4.</title>
        <authorList>
            <person name="Oh Y.J."/>
        </authorList>
    </citation>
    <scope>NUCLEOTIDE SEQUENCE [LARGE SCALE GENOMIC DNA]</scope>
    <source>
        <strain evidence="6 7">NKC21-4</strain>
    </source>
</reference>
<dbReference type="NCBIfam" id="NF002823">
    <property type="entry name" value="PRK02991.1"/>
    <property type="match status" value="1"/>
</dbReference>
<dbReference type="PANTHER" id="PTHR48078:SF9">
    <property type="entry name" value="D-SERINE DEHYDRATASE"/>
    <property type="match status" value="1"/>
</dbReference>
<evidence type="ECO:0000256" key="3">
    <source>
        <dbReference type="ARBA" id="ARBA00023239"/>
    </source>
</evidence>
<evidence type="ECO:0000256" key="4">
    <source>
        <dbReference type="HAMAP-Rule" id="MF_01030"/>
    </source>
</evidence>
<dbReference type="InterPro" id="IPR011780">
    <property type="entry name" value="D_Ser_am_lyase"/>
</dbReference>